<feature type="domain" description="PAC" evidence="7">
    <location>
        <begin position="146"/>
        <end position="198"/>
    </location>
</feature>
<keyword evidence="1" id="KW-0547">Nucleotide-binding</keyword>
<name>A0ABW8I8A0_9BACI</name>
<evidence type="ECO:0000256" key="1">
    <source>
        <dbReference type="ARBA" id="ARBA00022741"/>
    </source>
</evidence>
<evidence type="ECO:0000256" key="5">
    <source>
        <dbReference type="ARBA" id="ARBA00023163"/>
    </source>
</evidence>
<feature type="domain" description="Sigma-54 factor interaction" evidence="6">
    <location>
        <begin position="221"/>
        <end position="450"/>
    </location>
</feature>
<keyword evidence="9" id="KW-1185">Reference proteome</keyword>
<organism evidence="8 9">
    <name type="scientific">Bacillus lumedeiriae</name>
    <dbReference type="NCBI Taxonomy" id="3058829"/>
    <lineage>
        <taxon>Bacteria</taxon>
        <taxon>Bacillati</taxon>
        <taxon>Bacillota</taxon>
        <taxon>Bacilli</taxon>
        <taxon>Bacillales</taxon>
        <taxon>Bacillaceae</taxon>
        <taxon>Bacillus</taxon>
    </lineage>
</organism>
<dbReference type="InterPro" id="IPR000014">
    <property type="entry name" value="PAS"/>
</dbReference>
<dbReference type="SMART" id="SM00382">
    <property type="entry name" value="AAA"/>
    <property type="match status" value="1"/>
</dbReference>
<proteinExistence type="predicted"/>
<evidence type="ECO:0000256" key="4">
    <source>
        <dbReference type="ARBA" id="ARBA00023125"/>
    </source>
</evidence>
<dbReference type="InterPro" id="IPR058031">
    <property type="entry name" value="AAA_lid_NorR"/>
</dbReference>
<dbReference type="InterPro" id="IPR027417">
    <property type="entry name" value="P-loop_NTPase"/>
</dbReference>
<dbReference type="PANTHER" id="PTHR32071:SF57">
    <property type="entry name" value="C4-DICARBOXYLATE TRANSPORT TRANSCRIPTIONAL REGULATORY PROTEIN DCTD"/>
    <property type="match status" value="1"/>
</dbReference>
<evidence type="ECO:0000256" key="3">
    <source>
        <dbReference type="ARBA" id="ARBA00023015"/>
    </source>
</evidence>
<keyword evidence="5" id="KW-0804">Transcription</keyword>
<dbReference type="RefSeq" id="WP_404316568.1">
    <property type="nucleotide sequence ID" value="NZ_JAUIYO010000004.1"/>
</dbReference>
<dbReference type="InterPro" id="IPR000700">
    <property type="entry name" value="PAS-assoc_C"/>
</dbReference>
<keyword evidence="2" id="KW-0067">ATP-binding</keyword>
<dbReference type="Pfam" id="PF00158">
    <property type="entry name" value="Sigma54_activat"/>
    <property type="match status" value="1"/>
</dbReference>
<reference evidence="8 9" key="1">
    <citation type="submission" date="2023-07" db="EMBL/GenBank/DDBJ databases">
        <title>Bacillus lucianemedeirus sp. nov, a new species isolated from an immunobiological production facility.</title>
        <authorList>
            <person name="Costa L.V."/>
            <person name="Miranda R.V.S.L."/>
            <person name="Brandao M.L.L."/>
            <person name="Reis C.M.F."/>
            <person name="Frazao A.M."/>
            <person name="Cruz F.V."/>
            <person name="Baio P.V.P."/>
            <person name="Veras J.F.C."/>
            <person name="Ramos J.N."/>
            <person name="Vieira V."/>
        </authorList>
    </citation>
    <scope>NUCLEOTIDE SEQUENCE [LARGE SCALE GENOMIC DNA]</scope>
    <source>
        <strain evidence="8 9">B190/17</strain>
    </source>
</reference>
<dbReference type="Gene3D" id="3.40.50.300">
    <property type="entry name" value="P-loop containing nucleotide triphosphate hydrolases"/>
    <property type="match status" value="1"/>
</dbReference>
<dbReference type="InterPro" id="IPR036388">
    <property type="entry name" value="WH-like_DNA-bd_sf"/>
</dbReference>
<dbReference type="InterPro" id="IPR002078">
    <property type="entry name" value="Sigma_54_int"/>
</dbReference>
<sequence length="585" mass="67271">MSREKDEQNLLQQALKSLNVNVHVFEDKGLLMEPSNHENTVVTHSSTFRIGERDLTARLEMSKDQALSLLKQCREYSDMELDLKTILDHCREVIFVSDANGKVLRVSSSWKHLWNAEGKDFFEKGVFQVEKEGVITPSATRLVTEKKEQVQIIQQTDTGRTLMVTGIPIKNRDGDIRRIISISEDITEISSLKQQLNSEKVKNERLHALLYDNDDNAVPSLVFNSNTMDNVLLTVFKIADVDSTVLITGESGVGKEVIAHYIHQWSDRAAEPFIKVNCGSIPENLLESELFGYTKGAFTGALKEGKKGLFEAAHGGTIFLDEIGEMPFSLQVKLLRVLQEQEVTRIGETKPIKINVRVIAATNRNLPEEVKQRNFREDLYYRLNVVPIHIPPLRERREDLLPLILHFTEEFNRKFSKTKVFSQEAIKHFYSYNWPGNIRELRNMIERLIVMTDADYLEPSHLHPFLHSESKEPPVKYLLEIKETPSTSLAADELAFSVLADLARHYRRLGITHGEWGLICAVFTYEAAGWTFYVLEEELAEHLECGTRQIRKWLYSLRKKEMLIVERSWKKTGYNFKPLIELVQS</sequence>
<protein>
    <submittedName>
        <fullName evidence="8">Sigma 54-interacting transcriptional regulator</fullName>
    </submittedName>
</protein>
<comment type="caution">
    <text evidence="8">The sequence shown here is derived from an EMBL/GenBank/DDBJ whole genome shotgun (WGS) entry which is preliminary data.</text>
</comment>
<dbReference type="PROSITE" id="PS00688">
    <property type="entry name" value="SIGMA54_INTERACT_3"/>
    <property type="match status" value="1"/>
</dbReference>
<dbReference type="PROSITE" id="PS50113">
    <property type="entry name" value="PAC"/>
    <property type="match status" value="1"/>
</dbReference>
<dbReference type="Gene3D" id="1.10.8.60">
    <property type="match status" value="1"/>
</dbReference>
<evidence type="ECO:0000256" key="2">
    <source>
        <dbReference type="ARBA" id="ARBA00022840"/>
    </source>
</evidence>
<dbReference type="Gene3D" id="1.10.10.10">
    <property type="entry name" value="Winged helix-like DNA-binding domain superfamily/Winged helix DNA-binding domain"/>
    <property type="match status" value="1"/>
</dbReference>
<dbReference type="InterPro" id="IPR035965">
    <property type="entry name" value="PAS-like_dom_sf"/>
</dbReference>
<keyword evidence="3" id="KW-0805">Transcription regulation</keyword>
<dbReference type="SUPFAM" id="SSF55785">
    <property type="entry name" value="PYP-like sensor domain (PAS domain)"/>
    <property type="match status" value="1"/>
</dbReference>
<dbReference type="PROSITE" id="PS00676">
    <property type="entry name" value="SIGMA54_INTERACT_2"/>
    <property type="match status" value="1"/>
</dbReference>
<dbReference type="PANTHER" id="PTHR32071">
    <property type="entry name" value="TRANSCRIPTIONAL REGULATORY PROTEIN"/>
    <property type="match status" value="1"/>
</dbReference>
<dbReference type="InterPro" id="IPR025944">
    <property type="entry name" value="Sigma_54_int_dom_CS"/>
</dbReference>
<dbReference type="PROSITE" id="PS00675">
    <property type="entry name" value="SIGMA54_INTERACT_1"/>
    <property type="match status" value="1"/>
</dbReference>
<dbReference type="Pfam" id="PF13426">
    <property type="entry name" value="PAS_9"/>
    <property type="match status" value="1"/>
</dbReference>
<dbReference type="InterPro" id="IPR003593">
    <property type="entry name" value="AAA+_ATPase"/>
</dbReference>
<dbReference type="Gene3D" id="3.30.450.20">
    <property type="entry name" value="PAS domain"/>
    <property type="match status" value="1"/>
</dbReference>
<dbReference type="EMBL" id="JAUIYO010000004">
    <property type="protein sequence ID" value="MFK2825721.1"/>
    <property type="molecule type" value="Genomic_DNA"/>
</dbReference>
<dbReference type="InterPro" id="IPR025943">
    <property type="entry name" value="Sigma_54_int_dom_ATP-bd_2"/>
</dbReference>
<evidence type="ECO:0000259" key="6">
    <source>
        <dbReference type="PROSITE" id="PS50045"/>
    </source>
</evidence>
<accession>A0ABW8I8A0</accession>
<dbReference type="PROSITE" id="PS50045">
    <property type="entry name" value="SIGMA54_INTERACT_4"/>
    <property type="match status" value="1"/>
</dbReference>
<evidence type="ECO:0000313" key="9">
    <source>
        <dbReference type="Proteomes" id="UP001619911"/>
    </source>
</evidence>
<dbReference type="Pfam" id="PF25601">
    <property type="entry name" value="AAA_lid_14"/>
    <property type="match status" value="1"/>
</dbReference>
<keyword evidence="4" id="KW-0238">DNA-binding</keyword>
<dbReference type="SUPFAM" id="SSF52540">
    <property type="entry name" value="P-loop containing nucleoside triphosphate hydrolases"/>
    <property type="match status" value="1"/>
</dbReference>
<gene>
    <name evidence="8" type="ORF">QYG89_08505</name>
</gene>
<evidence type="ECO:0000259" key="7">
    <source>
        <dbReference type="PROSITE" id="PS50113"/>
    </source>
</evidence>
<dbReference type="Proteomes" id="UP001619911">
    <property type="component" value="Unassembled WGS sequence"/>
</dbReference>
<dbReference type="InterPro" id="IPR025662">
    <property type="entry name" value="Sigma_54_int_dom_ATP-bd_1"/>
</dbReference>
<dbReference type="CDD" id="cd00009">
    <property type="entry name" value="AAA"/>
    <property type="match status" value="1"/>
</dbReference>
<evidence type="ECO:0000313" key="8">
    <source>
        <dbReference type="EMBL" id="MFK2825721.1"/>
    </source>
</evidence>